<evidence type="ECO:0000256" key="4">
    <source>
        <dbReference type="ARBA" id="ARBA00022833"/>
    </source>
</evidence>
<dbReference type="InterPro" id="IPR046778">
    <property type="entry name" value="UPF0758_N"/>
</dbReference>
<evidence type="ECO:0000256" key="2">
    <source>
        <dbReference type="ARBA" id="ARBA00022723"/>
    </source>
</evidence>
<evidence type="ECO:0000313" key="9">
    <source>
        <dbReference type="Proteomes" id="UP001142175"/>
    </source>
</evidence>
<dbReference type="PROSITE" id="PS50249">
    <property type="entry name" value="MPN"/>
    <property type="match status" value="1"/>
</dbReference>
<dbReference type="RefSeq" id="WP_258423813.1">
    <property type="nucleotide sequence ID" value="NZ_JANSUY010000011.1"/>
</dbReference>
<protein>
    <submittedName>
        <fullName evidence="8">DNA repair protein RadC</fullName>
    </submittedName>
</protein>
<evidence type="ECO:0000256" key="5">
    <source>
        <dbReference type="ARBA" id="ARBA00023049"/>
    </source>
</evidence>
<keyword evidence="2" id="KW-0479">Metal-binding</keyword>
<evidence type="ECO:0000256" key="6">
    <source>
        <dbReference type="RuleBase" id="RU003797"/>
    </source>
</evidence>
<dbReference type="SUPFAM" id="SSF47781">
    <property type="entry name" value="RuvA domain 2-like"/>
    <property type="match status" value="1"/>
</dbReference>
<organism evidence="8 9">
    <name type="scientific">Aquiflexum gelatinilyticum</name>
    <dbReference type="NCBI Taxonomy" id="2961943"/>
    <lineage>
        <taxon>Bacteria</taxon>
        <taxon>Pseudomonadati</taxon>
        <taxon>Bacteroidota</taxon>
        <taxon>Cytophagia</taxon>
        <taxon>Cytophagales</taxon>
        <taxon>Cyclobacteriaceae</taxon>
        <taxon>Aquiflexum</taxon>
    </lineage>
</organism>
<dbReference type="GO" id="GO:0006508">
    <property type="term" value="P:proteolysis"/>
    <property type="evidence" value="ECO:0007669"/>
    <property type="project" value="UniProtKB-KW"/>
</dbReference>
<keyword evidence="3" id="KW-0378">Hydrolase</keyword>
<dbReference type="InterPro" id="IPR020891">
    <property type="entry name" value="UPF0758_CS"/>
</dbReference>
<dbReference type="Proteomes" id="UP001142175">
    <property type="component" value="Unassembled WGS sequence"/>
</dbReference>
<dbReference type="EMBL" id="JANSUY010000011">
    <property type="protein sequence ID" value="MCR9015952.1"/>
    <property type="molecule type" value="Genomic_DNA"/>
</dbReference>
<dbReference type="PROSITE" id="PS01302">
    <property type="entry name" value="UPF0758"/>
    <property type="match status" value="1"/>
</dbReference>
<dbReference type="InterPro" id="IPR025657">
    <property type="entry name" value="RadC_JAB"/>
</dbReference>
<comment type="caution">
    <text evidence="8">The sequence shown here is derived from an EMBL/GenBank/DDBJ whole genome shotgun (WGS) entry which is preliminary data.</text>
</comment>
<dbReference type="Pfam" id="PF04002">
    <property type="entry name" value="RadC"/>
    <property type="match status" value="1"/>
</dbReference>
<evidence type="ECO:0000256" key="3">
    <source>
        <dbReference type="ARBA" id="ARBA00022801"/>
    </source>
</evidence>
<dbReference type="NCBIfam" id="TIGR00608">
    <property type="entry name" value="radc"/>
    <property type="match status" value="1"/>
</dbReference>
<sequence length="233" mass="25758">MKDYQYSIKISALAEEDRPREKLLLKGKSALSDAELIAILIGSGTRSFSAVDLSKHILSSVNNDLGELAKMSISDLKKFKGIGEAKAISIVSALELGRRRKQISDQPKKIKINGSKDVFNLMGRELMDEKVEHFYVLLLNRSNHLIKKQLISSGGTNGTVADPKIIFKYALDSLACSIVLVHNHPSGNLRPSEQDRVLTGKLKHVGENLEVQVIDHVIFTDVAYFSFADEGIL</sequence>
<dbReference type="GO" id="GO:0008237">
    <property type="term" value="F:metallopeptidase activity"/>
    <property type="evidence" value="ECO:0007669"/>
    <property type="project" value="UniProtKB-KW"/>
</dbReference>
<gene>
    <name evidence="8" type="primary">radC</name>
    <name evidence="8" type="ORF">NU887_12980</name>
</gene>
<dbReference type="InterPro" id="IPR010994">
    <property type="entry name" value="RuvA_2-like"/>
</dbReference>
<dbReference type="Gene3D" id="3.40.140.10">
    <property type="entry name" value="Cytidine Deaminase, domain 2"/>
    <property type="match status" value="1"/>
</dbReference>
<dbReference type="InterPro" id="IPR037518">
    <property type="entry name" value="MPN"/>
</dbReference>
<evidence type="ECO:0000259" key="7">
    <source>
        <dbReference type="PROSITE" id="PS50249"/>
    </source>
</evidence>
<dbReference type="CDD" id="cd08071">
    <property type="entry name" value="MPN_DUF2466"/>
    <property type="match status" value="1"/>
</dbReference>
<proteinExistence type="inferred from homology"/>
<keyword evidence="5" id="KW-0482">Metalloprotease</keyword>
<dbReference type="PANTHER" id="PTHR30471:SF3">
    <property type="entry name" value="UPF0758 PROTEIN YEES-RELATED"/>
    <property type="match status" value="1"/>
</dbReference>
<name>A0A9X2P5V5_9BACT</name>
<comment type="similarity">
    <text evidence="6">Belongs to the UPF0758 family.</text>
</comment>
<dbReference type="InterPro" id="IPR001405">
    <property type="entry name" value="UPF0758"/>
</dbReference>
<dbReference type="Pfam" id="PF20582">
    <property type="entry name" value="UPF0758_N"/>
    <property type="match status" value="1"/>
</dbReference>
<keyword evidence="4" id="KW-0862">Zinc</keyword>
<reference evidence="8" key="1">
    <citation type="submission" date="2022-08" db="EMBL/GenBank/DDBJ databases">
        <authorList>
            <person name="Zhang D."/>
        </authorList>
    </citation>
    <scope>NUCLEOTIDE SEQUENCE</scope>
    <source>
        <strain evidence="8">XJ19-11</strain>
    </source>
</reference>
<keyword evidence="9" id="KW-1185">Reference proteome</keyword>
<feature type="domain" description="MPN" evidence="7">
    <location>
        <begin position="111"/>
        <end position="233"/>
    </location>
</feature>
<evidence type="ECO:0000313" key="8">
    <source>
        <dbReference type="EMBL" id="MCR9015952.1"/>
    </source>
</evidence>
<dbReference type="AlphaFoldDB" id="A0A9X2P5V5"/>
<dbReference type="NCBIfam" id="NF000642">
    <property type="entry name" value="PRK00024.1"/>
    <property type="match status" value="1"/>
</dbReference>
<keyword evidence="1" id="KW-0645">Protease</keyword>
<dbReference type="PANTHER" id="PTHR30471">
    <property type="entry name" value="DNA REPAIR PROTEIN RADC"/>
    <property type="match status" value="1"/>
</dbReference>
<dbReference type="GO" id="GO:0046872">
    <property type="term" value="F:metal ion binding"/>
    <property type="evidence" value="ECO:0007669"/>
    <property type="project" value="UniProtKB-KW"/>
</dbReference>
<accession>A0A9X2P5V5</accession>
<evidence type="ECO:0000256" key="1">
    <source>
        <dbReference type="ARBA" id="ARBA00022670"/>
    </source>
</evidence>